<organism evidence="1 2">
    <name type="scientific">Allosphingosinicella deserti</name>
    <dbReference type="NCBI Taxonomy" id="2116704"/>
    <lineage>
        <taxon>Bacteria</taxon>
        <taxon>Pseudomonadati</taxon>
        <taxon>Pseudomonadota</taxon>
        <taxon>Alphaproteobacteria</taxon>
        <taxon>Sphingomonadales</taxon>
        <taxon>Sphingomonadaceae</taxon>
        <taxon>Allosphingosinicella</taxon>
    </lineage>
</organism>
<comment type="caution">
    <text evidence="1">The sequence shown here is derived from an EMBL/GenBank/DDBJ whole genome shotgun (WGS) entry which is preliminary data.</text>
</comment>
<evidence type="ECO:0000313" key="1">
    <source>
        <dbReference type="EMBL" id="PSJ37729.1"/>
    </source>
</evidence>
<proteinExistence type="predicted"/>
<dbReference type="Gene3D" id="1.20.910.10">
    <property type="entry name" value="Heme oxygenase-like"/>
    <property type="match status" value="1"/>
</dbReference>
<dbReference type="CDD" id="cd19166">
    <property type="entry name" value="HemeO-bac"/>
    <property type="match status" value="1"/>
</dbReference>
<dbReference type="Proteomes" id="UP000241167">
    <property type="component" value="Unassembled WGS sequence"/>
</dbReference>
<reference evidence="1 2" key="1">
    <citation type="submission" date="2018-03" db="EMBL/GenBank/DDBJ databases">
        <title>The draft genome of Sphingosinicella sp. GL-C-18.</title>
        <authorList>
            <person name="Liu L."/>
            <person name="Li L."/>
            <person name="Liang L."/>
            <person name="Zhang X."/>
            <person name="Wang T."/>
        </authorList>
    </citation>
    <scope>NUCLEOTIDE SEQUENCE [LARGE SCALE GENOMIC DNA]</scope>
    <source>
        <strain evidence="1 2">GL-C-18</strain>
    </source>
</reference>
<dbReference type="EMBL" id="PXYI01000008">
    <property type="protein sequence ID" value="PSJ37729.1"/>
    <property type="molecule type" value="Genomic_DNA"/>
</dbReference>
<keyword evidence="2" id="KW-1185">Reference proteome</keyword>
<accession>A0A2P7QIF5</accession>
<evidence type="ECO:0008006" key="3">
    <source>
        <dbReference type="Google" id="ProtNLM"/>
    </source>
</evidence>
<dbReference type="InterPro" id="IPR016084">
    <property type="entry name" value="Haem_Oase-like_multi-hlx"/>
</dbReference>
<protein>
    <recommendedName>
        <fullName evidence="3">Heme oxygenase</fullName>
    </recommendedName>
</protein>
<name>A0A2P7QIF5_9SPHN</name>
<dbReference type="RefSeq" id="WP_106515173.1">
    <property type="nucleotide sequence ID" value="NZ_PXYI01000008.1"/>
</dbReference>
<evidence type="ECO:0000313" key="2">
    <source>
        <dbReference type="Proteomes" id="UP000241167"/>
    </source>
</evidence>
<dbReference type="AlphaFoldDB" id="A0A2P7QIF5"/>
<dbReference type="SUPFAM" id="SSF48613">
    <property type="entry name" value="Heme oxygenase-like"/>
    <property type="match status" value="1"/>
</dbReference>
<sequence>MTSAATARSALRTATEEVHERLHHAPPFADIAAGRLGRPAYAALLGCLHLFHITLEGRCGAAWGTAARSGDRIGRLEADLHHLGAVPPRGPAPWCPPDAPGAALGCLYVAQGSTLGGRVIARQLDYLLPDVRGRTFFAGGPEDGARWRALCALIEREGGIPAQRAAMIAGAEAAFALFERCLERETVHG</sequence>
<gene>
    <name evidence="1" type="ORF">C7I55_21985</name>
</gene>
<dbReference type="OrthoDB" id="9149607at2"/>